<sequence>MATVVIAPDSFKGTCPSERAAAAIARGWRSVRPDDAVAEIPQADGGEGTLACVRRAVPGAELRAVPGGTVTGPAGSPVPGVWLDLGDGTALCELAVVAGLHLMPALDALAATSRGLGEVIAAAIDAGCERLVVAIGGSASTDGGMPVLEALGSRRPPVGGAVVLTDVTAPLLGPSGAAAVFGPQKGASPAQVEALESRLEAVAARLGSDPTAPGAGAAGGVGYALLHWGATLTPGAAAVARITGLAQAGVAADLVITGEGRFDAQSRTGKVAGHALDAFPRVAVIAGEVAADPGCWSVSLTALAGSAEAAMAAPEHWLERAGALAAGQPWAAVRSPGVAP</sequence>
<dbReference type="GO" id="GO:0008887">
    <property type="term" value="F:glycerate kinase activity"/>
    <property type="evidence" value="ECO:0007669"/>
    <property type="project" value="UniProtKB-UniRule"/>
</dbReference>
<organism evidence="5 6">
    <name type="scientific">Demequina lignilytica</name>
    <dbReference type="NCBI Taxonomy" id="3051663"/>
    <lineage>
        <taxon>Bacteria</taxon>
        <taxon>Bacillati</taxon>
        <taxon>Actinomycetota</taxon>
        <taxon>Actinomycetes</taxon>
        <taxon>Micrococcales</taxon>
        <taxon>Demequinaceae</taxon>
        <taxon>Demequina</taxon>
    </lineage>
</organism>
<evidence type="ECO:0000256" key="3">
    <source>
        <dbReference type="ARBA" id="ARBA00022777"/>
    </source>
</evidence>
<dbReference type="PANTHER" id="PTHR21599:SF0">
    <property type="entry name" value="GLYCERATE KINASE"/>
    <property type="match status" value="1"/>
</dbReference>
<proteinExistence type="inferred from homology"/>
<evidence type="ECO:0000256" key="4">
    <source>
        <dbReference type="PIRNR" id="PIRNR006078"/>
    </source>
</evidence>
<dbReference type="InterPro" id="IPR018197">
    <property type="entry name" value="Glycerate_kinase_RE-like"/>
</dbReference>
<evidence type="ECO:0000256" key="1">
    <source>
        <dbReference type="ARBA" id="ARBA00006284"/>
    </source>
</evidence>
<dbReference type="InterPro" id="IPR018193">
    <property type="entry name" value="Glyc_kinase_flavodox-like_fold"/>
</dbReference>
<dbReference type="PIRSF" id="PIRSF006078">
    <property type="entry name" value="GlxK"/>
    <property type="match status" value="1"/>
</dbReference>
<dbReference type="AlphaFoldDB" id="A0AAW7LZW0"/>
<dbReference type="InterPro" id="IPR036129">
    <property type="entry name" value="Glycerate_kinase_sf"/>
</dbReference>
<evidence type="ECO:0000313" key="5">
    <source>
        <dbReference type="EMBL" id="MDN4487099.1"/>
    </source>
</evidence>
<dbReference type="PANTHER" id="PTHR21599">
    <property type="entry name" value="GLYCERATE KINASE"/>
    <property type="match status" value="1"/>
</dbReference>
<accession>A0AAW7LZW0</accession>
<dbReference type="SUPFAM" id="SSF110738">
    <property type="entry name" value="Glycerate kinase I"/>
    <property type="match status" value="1"/>
</dbReference>
<dbReference type="Pfam" id="PF02595">
    <property type="entry name" value="Gly_kinase"/>
    <property type="match status" value="2"/>
</dbReference>
<keyword evidence="6" id="KW-1185">Reference proteome</keyword>
<keyword evidence="3 4" id="KW-0418">Kinase</keyword>
<reference evidence="5" key="1">
    <citation type="submission" date="2023-06" db="EMBL/GenBank/DDBJ databases">
        <title>Sysu t00039.</title>
        <authorList>
            <person name="Gao L."/>
            <person name="Fang B.-Z."/>
            <person name="Li W.-J."/>
        </authorList>
    </citation>
    <scope>NUCLEOTIDE SEQUENCE</scope>
    <source>
        <strain evidence="5">SYSU T00039</strain>
    </source>
</reference>
<evidence type="ECO:0000313" key="6">
    <source>
        <dbReference type="Proteomes" id="UP001172737"/>
    </source>
</evidence>
<dbReference type="RefSeq" id="WP_301120157.1">
    <property type="nucleotide sequence ID" value="NZ_JAUHPX010000001.1"/>
</dbReference>
<comment type="similarity">
    <text evidence="1 4">Belongs to the glycerate kinase type-1 family.</text>
</comment>
<comment type="caution">
    <text evidence="5">The sequence shown here is derived from an EMBL/GenBank/DDBJ whole genome shotgun (WGS) entry which is preliminary data.</text>
</comment>
<dbReference type="Proteomes" id="UP001172737">
    <property type="component" value="Unassembled WGS sequence"/>
</dbReference>
<protein>
    <submittedName>
        <fullName evidence="5">Glycerate kinase</fullName>
        <ecNumber evidence="5">2.7.1.31</ecNumber>
    </submittedName>
</protein>
<dbReference type="InterPro" id="IPR004381">
    <property type="entry name" value="Glycerate_kinase"/>
</dbReference>
<gene>
    <name evidence="5" type="ORF">QQX10_02845</name>
</gene>
<dbReference type="Gene3D" id="3.90.1510.10">
    <property type="entry name" value="Glycerate kinase, domain 2"/>
    <property type="match status" value="2"/>
</dbReference>
<dbReference type="EMBL" id="JAUHPX010000001">
    <property type="protein sequence ID" value="MDN4487099.1"/>
    <property type="molecule type" value="Genomic_DNA"/>
</dbReference>
<name>A0AAW7LZW0_9MICO</name>
<evidence type="ECO:0000256" key="2">
    <source>
        <dbReference type="ARBA" id="ARBA00022679"/>
    </source>
</evidence>
<dbReference type="GO" id="GO:0031388">
    <property type="term" value="P:organic acid phosphorylation"/>
    <property type="evidence" value="ECO:0007669"/>
    <property type="project" value="UniProtKB-UniRule"/>
</dbReference>
<dbReference type="Gene3D" id="3.40.50.10350">
    <property type="entry name" value="Glycerate kinase, domain 1"/>
    <property type="match status" value="2"/>
</dbReference>
<dbReference type="EC" id="2.7.1.31" evidence="5"/>
<keyword evidence="2 4" id="KW-0808">Transferase</keyword>